<sequence length="117" mass="13065">MASLHETYEGDDFYCDVALPNIDSLDVIHETRGVLAYHHTRPFWQTHIVVVPKRHVKSLTTLTTADEPLVREFLAVVAIVAAKIEDEHGAARVLTNLGGYQDSKHLHVHVSSGESIR</sequence>
<dbReference type="InterPro" id="IPR001310">
    <property type="entry name" value="Histidine_triad_HIT"/>
</dbReference>
<organism evidence="5 6">
    <name type="scientific">Micromonospora rhizosphaerae</name>
    <dbReference type="NCBI Taxonomy" id="568872"/>
    <lineage>
        <taxon>Bacteria</taxon>
        <taxon>Bacillati</taxon>
        <taxon>Actinomycetota</taxon>
        <taxon>Actinomycetes</taxon>
        <taxon>Micromonosporales</taxon>
        <taxon>Micromonosporaceae</taxon>
        <taxon>Micromonospora</taxon>
    </lineage>
</organism>
<dbReference type="Pfam" id="PF11969">
    <property type="entry name" value="DcpS_C"/>
    <property type="match status" value="1"/>
</dbReference>
<feature type="domain" description="HIT" evidence="4">
    <location>
        <begin position="13"/>
        <end position="117"/>
    </location>
</feature>
<reference evidence="6" key="1">
    <citation type="submission" date="2016-06" db="EMBL/GenBank/DDBJ databases">
        <authorList>
            <person name="Varghese N."/>
            <person name="Submissions Spin"/>
        </authorList>
    </citation>
    <scope>NUCLEOTIDE SEQUENCE [LARGE SCALE GENOMIC DNA]</scope>
    <source>
        <strain evidence="6">DSM 45431</strain>
    </source>
</reference>
<accession>A0A1C6RUY1</accession>
<proteinExistence type="predicted"/>
<keyword evidence="6" id="KW-1185">Reference proteome</keyword>
<feature type="short sequence motif" description="Histidine triad motif" evidence="2 3">
    <location>
        <begin position="105"/>
        <end position="109"/>
    </location>
</feature>
<gene>
    <name evidence="5" type="ORF">GA0070624_2126</name>
</gene>
<dbReference type="Proteomes" id="UP000199413">
    <property type="component" value="Unassembled WGS sequence"/>
</dbReference>
<dbReference type="GO" id="GO:0003824">
    <property type="term" value="F:catalytic activity"/>
    <property type="evidence" value="ECO:0007669"/>
    <property type="project" value="InterPro"/>
</dbReference>
<evidence type="ECO:0000256" key="2">
    <source>
        <dbReference type="PIRSR" id="PIRSR601310-3"/>
    </source>
</evidence>
<dbReference type="InterPro" id="IPR011146">
    <property type="entry name" value="HIT-like"/>
</dbReference>
<dbReference type="AlphaFoldDB" id="A0A1C6RUY1"/>
<name>A0A1C6RUY1_9ACTN</name>
<dbReference type="SUPFAM" id="SSF54197">
    <property type="entry name" value="HIT-like"/>
    <property type="match status" value="1"/>
</dbReference>
<dbReference type="PANTHER" id="PTHR23089">
    <property type="entry name" value="HISTIDINE TRIAD HIT PROTEIN"/>
    <property type="match status" value="1"/>
</dbReference>
<evidence type="ECO:0000259" key="4">
    <source>
        <dbReference type="PROSITE" id="PS51084"/>
    </source>
</evidence>
<dbReference type="InterPro" id="IPR036265">
    <property type="entry name" value="HIT-like_sf"/>
</dbReference>
<dbReference type="Gene3D" id="3.30.428.10">
    <property type="entry name" value="HIT-like"/>
    <property type="match status" value="1"/>
</dbReference>
<feature type="active site" description="Tele-AMP-histidine intermediate" evidence="1">
    <location>
        <position position="107"/>
    </location>
</feature>
<dbReference type="RefSeq" id="WP_091339604.1">
    <property type="nucleotide sequence ID" value="NZ_FMHV01000002.1"/>
</dbReference>
<evidence type="ECO:0000313" key="6">
    <source>
        <dbReference type="Proteomes" id="UP000199413"/>
    </source>
</evidence>
<dbReference type="OrthoDB" id="9784774at2"/>
<dbReference type="PROSITE" id="PS51084">
    <property type="entry name" value="HIT_2"/>
    <property type="match status" value="1"/>
</dbReference>
<protein>
    <submittedName>
        <fullName evidence="5">Histidine triad (HIT) family protein</fullName>
    </submittedName>
</protein>
<evidence type="ECO:0000256" key="1">
    <source>
        <dbReference type="PIRSR" id="PIRSR601310-1"/>
    </source>
</evidence>
<evidence type="ECO:0000313" key="5">
    <source>
        <dbReference type="EMBL" id="SCL20820.1"/>
    </source>
</evidence>
<dbReference type="STRING" id="568872.GA0070624_2126"/>
<evidence type="ECO:0000256" key="3">
    <source>
        <dbReference type="PROSITE-ProRule" id="PRU00464"/>
    </source>
</evidence>
<dbReference type="EMBL" id="FMHV01000002">
    <property type="protein sequence ID" value="SCL20820.1"/>
    <property type="molecule type" value="Genomic_DNA"/>
</dbReference>